<keyword evidence="8" id="KW-0812">Transmembrane</keyword>
<comment type="function">
    <text evidence="7">Controls stomatal patterning.</text>
</comment>
<accession>A0A2Z7AXV6</accession>
<gene>
    <name evidence="9" type="ORF">F511_04841</name>
</gene>
<keyword evidence="8" id="KW-0472">Membrane</keyword>
<evidence type="ECO:0000256" key="8">
    <source>
        <dbReference type="SAM" id="Phobius"/>
    </source>
</evidence>
<dbReference type="PANTHER" id="PTHR33109:SF4">
    <property type="entry name" value="EPIDERMAL PATTERNING FACTOR-LIKE PROTEIN 6"/>
    <property type="match status" value="1"/>
</dbReference>
<dbReference type="InterPro" id="IPR039455">
    <property type="entry name" value="EPFL"/>
</dbReference>
<keyword evidence="3 7" id="KW-0217">Developmental protein</keyword>
<evidence type="ECO:0000256" key="4">
    <source>
        <dbReference type="ARBA" id="ARBA00022525"/>
    </source>
</evidence>
<comment type="similarity">
    <text evidence="2 7">Belongs to the plant cysteine rich small secretory peptide family. Epidermal patterning factor subfamily.</text>
</comment>
<evidence type="ECO:0000256" key="7">
    <source>
        <dbReference type="RuleBase" id="RU367102"/>
    </source>
</evidence>
<dbReference type="Proteomes" id="UP000250235">
    <property type="component" value="Unassembled WGS sequence"/>
</dbReference>
<keyword evidence="10" id="KW-1185">Reference proteome</keyword>
<dbReference type="Pfam" id="PF17181">
    <property type="entry name" value="EPF"/>
    <property type="match status" value="1"/>
</dbReference>
<dbReference type="OrthoDB" id="1937916at2759"/>
<evidence type="ECO:0000256" key="2">
    <source>
        <dbReference type="ARBA" id="ARBA00008127"/>
    </source>
</evidence>
<evidence type="ECO:0000256" key="5">
    <source>
        <dbReference type="ARBA" id="ARBA00022729"/>
    </source>
</evidence>
<feature type="transmembrane region" description="Helical" evidence="8">
    <location>
        <begin position="21"/>
        <end position="39"/>
    </location>
</feature>
<organism evidence="9 10">
    <name type="scientific">Dorcoceras hygrometricum</name>
    <dbReference type="NCBI Taxonomy" id="472368"/>
    <lineage>
        <taxon>Eukaryota</taxon>
        <taxon>Viridiplantae</taxon>
        <taxon>Streptophyta</taxon>
        <taxon>Embryophyta</taxon>
        <taxon>Tracheophyta</taxon>
        <taxon>Spermatophyta</taxon>
        <taxon>Magnoliopsida</taxon>
        <taxon>eudicotyledons</taxon>
        <taxon>Gunneridae</taxon>
        <taxon>Pentapetalae</taxon>
        <taxon>asterids</taxon>
        <taxon>lamiids</taxon>
        <taxon>Lamiales</taxon>
        <taxon>Gesneriaceae</taxon>
        <taxon>Didymocarpoideae</taxon>
        <taxon>Trichosporeae</taxon>
        <taxon>Loxocarpinae</taxon>
        <taxon>Dorcoceras</taxon>
    </lineage>
</organism>
<dbReference type="GO" id="GO:0005576">
    <property type="term" value="C:extracellular region"/>
    <property type="evidence" value="ECO:0007669"/>
    <property type="project" value="UniProtKB-SubCell"/>
</dbReference>
<dbReference type="EMBL" id="KV011838">
    <property type="protein sequence ID" value="KZV25780.1"/>
    <property type="molecule type" value="Genomic_DNA"/>
</dbReference>
<reference evidence="9 10" key="1">
    <citation type="journal article" date="2015" name="Proc. Natl. Acad. Sci. U.S.A.">
        <title>The resurrection genome of Boea hygrometrica: A blueprint for survival of dehydration.</title>
        <authorList>
            <person name="Xiao L."/>
            <person name="Yang G."/>
            <person name="Zhang L."/>
            <person name="Yang X."/>
            <person name="Zhao S."/>
            <person name="Ji Z."/>
            <person name="Zhou Q."/>
            <person name="Hu M."/>
            <person name="Wang Y."/>
            <person name="Chen M."/>
            <person name="Xu Y."/>
            <person name="Jin H."/>
            <person name="Xiao X."/>
            <person name="Hu G."/>
            <person name="Bao F."/>
            <person name="Hu Y."/>
            <person name="Wan P."/>
            <person name="Li L."/>
            <person name="Deng X."/>
            <person name="Kuang T."/>
            <person name="Xiang C."/>
            <person name="Zhu J.K."/>
            <person name="Oliver M.J."/>
            <person name="He Y."/>
        </authorList>
    </citation>
    <scope>NUCLEOTIDE SEQUENCE [LARGE SCALE GENOMIC DNA]</scope>
    <source>
        <strain evidence="10">cv. XS01</strain>
    </source>
</reference>
<protein>
    <recommendedName>
        <fullName evidence="7">Epidermal patterning factor-like protein</fullName>
    </recommendedName>
</protein>
<keyword evidence="8" id="KW-1133">Transmembrane helix</keyword>
<sequence>MAHLFCRNTEVFKKWKTRISLVVYALIIFCVFGFCVSGRTNVFSYSSSEYKVLALKAKEGYLQQLSQNSDINKIQKTRSVTGTRRVLGWPGSSPPRCTSKCGRCTPCKPVHVTVPPGTPVTTEYYPEAWRCKCGNRLYMP</sequence>
<keyword evidence="5" id="KW-0732">Signal</keyword>
<comment type="subcellular location">
    <subcellularLocation>
        <location evidence="1 7">Secreted</location>
    </subcellularLocation>
</comment>
<evidence type="ECO:0000313" key="10">
    <source>
        <dbReference type="Proteomes" id="UP000250235"/>
    </source>
</evidence>
<dbReference type="GO" id="GO:0010052">
    <property type="term" value="P:guard cell differentiation"/>
    <property type="evidence" value="ECO:0007669"/>
    <property type="project" value="UniProtKB-UniRule"/>
</dbReference>
<evidence type="ECO:0000256" key="3">
    <source>
        <dbReference type="ARBA" id="ARBA00022473"/>
    </source>
</evidence>
<keyword evidence="6" id="KW-1015">Disulfide bond</keyword>
<keyword evidence="4 7" id="KW-0964">Secreted</keyword>
<dbReference type="PANTHER" id="PTHR33109">
    <property type="entry name" value="EPIDERMAL PATTERNING FACTOR-LIKE PROTEIN 4"/>
    <property type="match status" value="1"/>
</dbReference>
<evidence type="ECO:0000256" key="6">
    <source>
        <dbReference type="ARBA" id="ARBA00023157"/>
    </source>
</evidence>
<evidence type="ECO:0000256" key="1">
    <source>
        <dbReference type="ARBA" id="ARBA00004613"/>
    </source>
</evidence>
<name>A0A2Z7AXV6_9LAMI</name>
<proteinExistence type="inferred from homology"/>
<dbReference type="AlphaFoldDB" id="A0A2Z7AXV6"/>
<evidence type="ECO:0000313" key="9">
    <source>
        <dbReference type="EMBL" id="KZV25780.1"/>
    </source>
</evidence>